<organism evidence="1 2">
    <name type="scientific">Amphibiibacter pelophylacis</name>
    <dbReference type="NCBI Taxonomy" id="1799477"/>
    <lineage>
        <taxon>Bacteria</taxon>
        <taxon>Pseudomonadati</taxon>
        <taxon>Pseudomonadota</taxon>
        <taxon>Betaproteobacteria</taxon>
        <taxon>Burkholderiales</taxon>
        <taxon>Sphaerotilaceae</taxon>
        <taxon>Amphibiibacter</taxon>
    </lineage>
</organism>
<proteinExistence type="predicted"/>
<reference evidence="1" key="1">
    <citation type="submission" date="2023-10" db="EMBL/GenBank/DDBJ databases">
        <title>Amphibacter perezi, gen. nov., sp. nov. a novel taxa of the family Comamonadaceae, class Betaproteobacteria isolated from the skin microbiota of Pelophylax perezi from different populations.</title>
        <authorList>
            <person name="Costa S."/>
            <person name="Proenca D.N."/>
            <person name="Lopes I."/>
            <person name="Morais P.V."/>
        </authorList>
    </citation>
    <scope>NUCLEOTIDE SEQUENCE</scope>
    <source>
        <strain evidence="1">SL12-8</strain>
    </source>
</reference>
<name>A0ACC6P3F9_9BURK</name>
<keyword evidence="2" id="KW-1185">Reference proteome</keyword>
<gene>
    <name evidence="1" type="ORF">RV045_09650</name>
</gene>
<dbReference type="EMBL" id="JAWDIE010000014">
    <property type="protein sequence ID" value="MEJ7138687.1"/>
    <property type="molecule type" value="Genomic_DNA"/>
</dbReference>
<sequence length="71" mass="8110">MTIRLQREAIKDHLSDAPSLRPLLSDPQFIRRFWLDALAFVVRETGITSLPESCPWNPNEALSDGWLPPSH</sequence>
<evidence type="ECO:0000313" key="2">
    <source>
        <dbReference type="Proteomes" id="UP001364695"/>
    </source>
</evidence>
<accession>A0ACC6P3F9</accession>
<protein>
    <submittedName>
        <fullName evidence="1">DUF29 family protein</fullName>
    </submittedName>
</protein>
<dbReference type="Proteomes" id="UP001364695">
    <property type="component" value="Unassembled WGS sequence"/>
</dbReference>
<evidence type="ECO:0000313" key="1">
    <source>
        <dbReference type="EMBL" id="MEJ7138687.1"/>
    </source>
</evidence>
<comment type="caution">
    <text evidence="1">The sequence shown here is derived from an EMBL/GenBank/DDBJ whole genome shotgun (WGS) entry which is preliminary data.</text>
</comment>